<dbReference type="AlphaFoldDB" id="A0A2H3JPD6"/>
<accession>A0A2H3JPD6</accession>
<evidence type="ECO:0000313" key="2">
    <source>
        <dbReference type="Proteomes" id="UP000218811"/>
    </source>
</evidence>
<gene>
    <name evidence="1" type="ORF">WOLCODRAFT_150682</name>
</gene>
<evidence type="ECO:0000313" key="1">
    <source>
        <dbReference type="EMBL" id="PCH40669.1"/>
    </source>
</evidence>
<sequence>MKDSEAFAAQHTHLENVVHILYSQVVMLTEQHLGRIAEKNAAKAKVKDAADVEMGETSTSATATCLETKKIVDAALKKSCKDTPCLFALFDLAVALLDSVVALIQCAFTLLQCASTLLQHAFALIRSLSAVLSITHTLLMSQEMRYALNSPLFRHLPTQGLEPPHSRPG</sequence>
<name>A0A2H3JPD6_WOLCO</name>
<reference evidence="1 2" key="1">
    <citation type="journal article" date="2012" name="Science">
        <title>The Paleozoic origin of enzymatic lignin decomposition reconstructed from 31 fungal genomes.</title>
        <authorList>
            <person name="Floudas D."/>
            <person name="Binder M."/>
            <person name="Riley R."/>
            <person name="Barry K."/>
            <person name="Blanchette R.A."/>
            <person name="Henrissat B."/>
            <person name="Martinez A.T."/>
            <person name="Otillar R."/>
            <person name="Spatafora J.W."/>
            <person name="Yadav J.S."/>
            <person name="Aerts A."/>
            <person name="Benoit I."/>
            <person name="Boyd A."/>
            <person name="Carlson A."/>
            <person name="Copeland A."/>
            <person name="Coutinho P.M."/>
            <person name="de Vries R.P."/>
            <person name="Ferreira P."/>
            <person name="Findley K."/>
            <person name="Foster B."/>
            <person name="Gaskell J."/>
            <person name="Glotzer D."/>
            <person name="Gorecki P."/>
            <person name="Heitman J."/>
            <person name="Hesse C."/>
            <person name="Hori C."/>
            <person name="Igarashi K."/>
            <person name="Jurgens J.A."/>
            <person name="Kallen N."/>
            <person name="Kersten P."/>
            <person name="Kohler A."/>
            <person name="Kuees U."/>
            <person name="Kumar T.K.A."/>
            <person name="Kuo A."/>
            <person name="LaButti K."/>
            <person name="Larrondo L.F."/>
            <person name="Lindquist E."/>
            <person name="Ling A."/>
            <person name="Lombard V."/>
            <person name="Lucas S."/>
            <person name="Lundell T."/>
            <person name="Martin R."/>
            <person name="McLaughlin D.J."/>
            <person name="Morgenstern I."/>
            <person name="Morin E."/>
            <person name="Murat C."/>
            <person name="Nagy L.G."/>
            <person name="Nolan M."/>
            <person name="Ohm R.A."/>
            <person name="Patyshakuliyeva A."/>
            <person name="Rokas A."/>
            <person name="Ruiz-Duenas F.J."/>
            <person name="Sabat G."/>
            <person name="Salamov A."/>
            <person name="Samejima M."/>
            <person name="Schmutz J."/>
            <person name="Slot J.C."/>
            <person name="St John F."/>
            <person name="Stenlid J."/>
            <person name="Sun H."/>
            <person name="Sun S."/>
            <person name="Syed K."/>
            <person name="Tsang A."/>
            <person name="Wiebenga A."/>
            <person name="Young D."/>
            <person name="Pisabarro A."/>
            <person name="Eastwood D.C."/>
            <person name="Martin F."/>
            <person name="Cullen D."/>
            <person name="Grigoriev I.V."/>
            <person name="Hibbett D.S."/>
        </authorList>
    </citation>
    <scope>NUCLEOTIDE SEQUENCE [LARGE SCALE GENOMIC DNA]</scope>
    <source>
        <strain evidence="1 2">MD-104</strain>
    </source>
</reference>
<dbReference type="Proteomes" id="UP000218811">
    <property type="component" value="Unassembled WGS sequence"/>
</dbReference>
<dbReference type="EMBL" id="KB468113">
    <property type="protein sequence ID" value="PCH40669.1"/>
    <property type="molecule type" value="Genomic_DNA"/>
</dbReference>
<organism evidence="1 2">
    <name type="scientific">Wolfiporia cocos (strain MD-104)</name>
    <name type="common">Brown rot fungus</name>
    <dbReference type="NCBI Taxonomy" id="742152"/>
    <lineage>
        <taxon>Eukaryota</taxon>
        <taxon>Fungi</taxon>
        <taxon>Dikarya</taxon>
        <taxon>Basidiomycota</taxon>
        <taxon>Agaricomycotina</taxon>
        <taxon>Agaricomycetes</taxon>
        <taxon>Polyporales</taxon>
        <taxon>Phaeolaceae</taxon>
        <taxon>Wolfiporia</taxon>
    </lineage>
</organism>
<proteinExistence type="predicted"/>
<protein>
    <submittedName>
        <fullName evidence="1">Uncharacterized protein</fullName>
    </submittedName>
</protein>
<keyword evidence="2" id="KW-1185">Reference proteome</keyword>